<evidence type="ECO:0000256" key="6">
    <source>
        <dbReference type="ARBA" id="ARBA00022801"/>
    </source>
</evidence>
<dbReference type="Gene3D" id="3.40.470.10">
    <property type="entry name" value="Uracil-DNA glycosylase-like domain"/>
    <property type="match status" value="1"/>
</dbReference>
<evidence type="ECO:0000259" key="10">
    <source>
        <dbReference type="SMART" id="SM00986"/>
    </source>
</evidence>
<organism evidence="11 12">
    <name type="scientific">Palleronia pontilimi</name>
    <dbReference type="NCBI Taxonomy" id="1964209"/>
    <lineage>
        <taxon>Bacteria</taxon>
        <taxon>Pseudomonadati</taxon>
        <taxon>Pseudomonadota</taxon>
        <taxon>Alphaproteobacteria</taxon>
        <taxon>Rhodobacterales</taxon>
        <taxon>Roseobacteraceae</taxon>
        <taxon>Palleronia</taxon>
    </lineage>
</organism>
<comment type="similarity">
    <text evidence="1">Belongs to the uracil-DNA glycosylase (UDG) superfamily. Type 4 (UDGa) family.</text>
</comment>
<keyword evidence="6" id="KW-0378">Hydrolase</keyword>
<protein>
    <recommendedName>
        <fullName evidence="2">Type-4 uracil-DNA glycosylase</fullName>
    </recommendedName>
</protein>
<evidence type="ECO:0000256" key="2">
    <source>
        <dbReference type="ARBA" id="ARBA00019403"/>
    </source>
</evidence>
<dbReference type="InterPro" id="IPR051536">
    <property type="entry name" value="UDG_Type-4/5"/>
</dbReference>
<name>A0A934MCE8_9RHOB</name>
<dbReference type="PANTHER" id="PTHR33693:SF9">
    <property type="entry name" value="TYPE-4 URACIL-DNA GLYCOSYLASE"/>
    <property type="match status" value="1"/>
</dbReference>
<dbReference type="SMART" id="SM00986">
    <property type="entry name" value="UDG"/>
    <property type="match status" value="1"/>
</dbReference>
<dbReference type="NCBIfam" id="TIGR03914">
    <property type="entry name" value="UDG_fam_dom"/>
    <property type="match status" value="1"/>
</dbReference>
<evidence type="ECO:0000256" key="5">
    <source>
        <dbReference type="ARBA" id="ARBA00022763"/>
    </source>
</evidence>
<feature type="domain" description="Uracil-DNA glycosylase-like" evidence="10">
    <location>
        <begin position="306"/>
        <end position="462"/>
    </location>
</feature>
<keyword evidence="7" id="KW-0408">Iron</keyword>
<keyword evidence="3" id="KW-0004">4Fe-4S</keyword>
<dbReference type="SUPFAM" id="SSF52141">
    <property type="entry name" value="Uracil-DNA glycosylase-like"/>
    <property type="match status" value="1"/>
</dbReference>
<dbReference type="NCBIfam" id="TIGR03915">
    <property type="entry name" value="SAM_7_link_chp"/>
    <property type="match status" value="1"/>
</dbReference>
<dbReference type="NCBIfam" id="TIGR00758">
    <property type="entry name" value="UDG_fam4"/>
    <property type="match status" value="1"/>
</dbReference>
<sequence length="474" mass="52173">MPTIRVPALDTARAWRDAARGLLGAGVPPADVLWQFGDGDADLFADAPAAPPAAAKVGVPKSFVALSENVCWHSDPQRFARLYALLWRLRDNSGLIADRGDADLARLRLMEKAVSRDKHKMKAFLRFREVPKVTDRRRFAAWFEPTHHIAEPMAGFFARRFGDMDWLIVTPTRSVEFTGGDITLHDGAAKPDLPDDAHEALWTTYFRNIFNPARLKIQAMQSEMPKKYWKNLPEAAAIPDMIAHAEARARQMQAAAPTLPPIRAARITESLAQPAPPPASDLDALRQQATGCTRCPLYRDATQVVMGEGPRDAALMIVGEQPGDQEDLAGRPFVGPAGQLFDRIAGEVGLDRRHAFVTNAVKHFKFAPRGKRRIHQRPDAGEVVACKWWLDAERALIRPRLILAMGATAAASLTGTGQGILKRRGTFETTREGTPVLLTLHPSYLLRVPDPAAKEAALRDFRADLSLAVARLAA</sequence>
<accession>A0A934MCE8</accession>
<keyword evidence="12" id="KW-1185">Reference proteome</keyword>
<evidence type="ECO:0000256" key="4">
    <source>
        <dbReference type="ARBA" id="ARBA00022723"/>
    </source>
</evidence>
<dbReference type="InterPro" id="IPR036895">
    <property type="entry name" value="Uracil-DNA_glycosylase-like_sf"/>
</dbReference>
<evidence type="ECO:0000256" key="3">
    <source>
        <dbReference type="ARBA" id="ARBA00022485"/>
    </source>
</evidence>
<dbReference type="AlphaFoldDB" id="A0A934MCE8"/>
<dbReference type="Proteomes" id="UP000642488">
    <property type="component" value="Unassembled WGS sequence"/>
</dbReference>
<gene>
    <name evidence="11" type="ORF">ILP92_08125</name>
</gene>
<evidence type="ECO:0000256" key="1">
    <source>
        <dbReference type="ARBA" id="ARBA00006521"/>
    </source>
</evidence>
<keyword evidence="5" id="KW-0227">DNA damage</keyword>
<proteinExistence type="inferred from homology"/>
<dbReference type="GO" id="GO:0006281">
    <property type="term" value="P:DNA repair"/>
    <property type="evidence" value="ECO:0007669"/>
    <property type="project" value="UniProtKB-KW"/>
</dbReference>
<keyword evidence="9" id="KW-0234">DNA repair</keyword>
<dbReference type="RefSeq" id="WP_198915883.1">
    <property type="nucleotide sequence ID" value="NZ_JAEKPD010000007.1"/>
</dbReference>
<dbReference type="EMBL" id="JAEKPD010000007">
    <property type="protein sequence ID" value="MBJ3762708.1"/>
    <property type="molecule type" value="Genomic_DNA"/>
</dbReference>
<evidence type="ECO:0000313" key="11">
    <source>
        <dbReference type="EMBL" id="MBJ3762708.1"/>
    </source>
</evidence>
<dbReference type="InterPro" id="IPR025404">
    <property type="entry name" value="DUF4130"/>
</dbReference>
<evidence type="ECO:0000256" key="9">
    <source>
        <dbReference type="ARBA" id="ARBA00023204"/>
    </source>
</evidence>
<dbReference type="Pfam" id="PF03167">
    <property type="entry name" value="UDG"/>
    <property type="match status" value="1"/>
</dbReference>
<reference evidence="11" key="1">
    <citation type="submission" date="2020-12" db="EMBL/GenBank/DDBJ databases">
        <title>Bacterial taxonomy.</title>
        <authorList>
            <person name="Pan X."/>
        </authorList>
    </citation>
    <scope>NUCLEOTIDE SEQUENCE</scope>
    <source>
        <strain evidence="11">KCTC 52957</strain>
    </source>
</reference>
<dbReference type="SMART" id="SM00987">
    <property type="entry name" value="UreE_C"/>
    <property type="match status" value="1"/>
</dbReference>
<dbReference type="GO" id="GO:0097506">
    <property type="term" value="F:deaminated base DNA N-glycosylase activity"/>
    <property type="evidence" value="ECO:0007669"/>
    <property type="project" value="UniProtKB-ARBA"/>
</dbReference>
<dbReference type="GO" id="GO:0046872">
    <property type="term" value="F:metal ion binding"/>
    <property type="evidence" value="ECO:0007669"/>
    <property type="project" value="UniProtKB-KW"/>
</dbReference>
<dbReference type="InterPro" id="IPR005273">
    <property type="entry name" value="Ura-DNA_glyco_family4"/>
</dbReference>
<comment type="caution">
    <text evidence="11">The sequence shown here is derived from an EMBL/GenBank/DDBJ whole genome shotgun (WGS) entry which is preliminary data.</text>
</comment>
<evidence type="ECO:0000256" key="8">
    <source>
        <dbReference type="ARBA" id="ARBA00023014"/>
    </source>
</evidence>
<dbReference type="CDD" id="cd10030">
    <property type="entry name" value="UDG-F4_TTUDGA_SPO1dp_like"/>
    <property type="match status" value="1"/>
</dbReference>
<dbReference type="InterPro" id="IPR023875">
    <property type="entry name" value="DNA_repair_put"/>
</dbReference>
<evidence type="ECO:0000313" key="12">
    <source>
        <dbReference type="Proteomes" id="UP000642488"/>
    </source>
</evidence>
<dbReference type="PANTHER" id="PTHR33693">
    <property type="entry name" value="TYPE-5 URACIL-DNA GLYCOSYLASE"/>
    <property type="match status" value="1"/>
</dbReference>
<dbReference type="Pfam" id="PF13566">
    <property type="entry name" value="DUF4130"/>
    <property type="match status" value="1"/>
</dbReference>
<dbReference type="InterPro" id="IPR005122">
    <property type="entry name" value="Uracil-DNA_glycosylase-like"/>
</dbReference>
<evidence type="ECO:0000256" key="7">
    <source>
        <dbReference type="ARBA" id="ARBA00023004"/>
    </source>
</evidence>
<keyword evidence="4" id="KW-0479">Metal-binding</keyword>
<keyword evidence="8" id="KW-0411">Iron-sulfur</keyword>
<dbReference type="GO" id="GO:0051539">
    <property type="term" value="F:4 iron, 4 sulfur cluster binding"/>
    <property type="evidence" value="ECO:0007669"/>
    <property type="project" value="UniProtKB-KW"/>
</dbReference>